<keyword evidence="2" id="KW-1185">Reference proteome</keyword>
<sequence>MWPHPNSPAVTSKRSSPQALQPGDYYFNAQGLMVFTEQYHLRRGYCCGSGCRHCPWRQGACGEKEKQKGSQK</sequence>
<dbReference type="Pfam" id="PF17653">
    <property type="entry name" value="DUF5522"/>
    <property type="match status" value="1"/>
</dbReference>
<dbReference type="AlphaFoldDB" id="M7NSI9"/>
<dbReference type="PATRIC" id="fig|1279009.4.peg.3477"/>
<evidence type="ECO:0000313" key="2">
    <source>
        <dbReference type="Proteomes" id="UP000011910"/>
    </source>
</evidence>
<protein>
    <submittedName>
        <fullName evidence="1">Uncharacterized protein</fullName>
    </submittedName>
</protein>
<accession>M7NSI9</accession>
<reference evidence="1 2" key="1">
    <citation type="journal article" date="2013" name="Genome Announc.">
        <title>Draft Genome Sequence of Cesiribacter andamanensis Strain AMV16T, Isolated from a Soil Sample from a Mud Volcano in the Andaman Islands, India.</title>
        <authorList>
            <person name="Shivaji S."/>
            <person name="Ara S."/>
            <person name="Begum Z."/>
            <person name="Srinivas T.N."/>
            <person name="Singh A."/>
            <person name="Kumar Pinnaka A."/>
        </authorList>
    </citation>
    <scope>NUCLEOTIDE SEQUENCE [LARGE SCALE GENOMIC DNA]</scope>
    <source>
        <strain evidence="1 2">AMV16</strain>
    </source>
</reference>
<gene>
    <name evidence="1" type="ORF">ADICEAN_03435</name>
</gene>
<proteinExistence type="predicted"/>
<dbReference type="eggNOG" id="ENOG503304V">
    <property type="taxonomic scope" value="Bacteria"/>
</dbReference>
<dbReference type="InterPro" id="IPR040807">
    <property type="entry name" value="DUF5522"/>
</dbReference>
<comment type="caution">
    <text evidence="1">The sequence shown here is derived from an EMBL/GenBank/DDBJ whole genome shotgun (WGS) entry which is preliminary data.</text>
</comment>
<organism evidence="1 2">
    <name type="scientific">Cesiribacter andamanensis AMV16</name>
    <dbReference type="NCBI Taxonomy" id="1279009"/>
    <lineage>
        <taxon>Bacteria</taxon>
        <taxon>Pseudomonadati</taxon>
        <taxon>Bacteroidota</taxon>
        <taxon>Cytophagia</taxon>
        <taxon>Cytophagales</taxon>
        <taxon>Cesiribacteraceae</taxon>
        <taxon>Cesiribacter</taxon>
    </lineage>
</organism>
<dbReference type="Proteomes" id="UP000011910">
    <property type="component" value="Unassembled WGS sequence"/>
</dbReference>
<evidence type="ECO:0000313" key="1">
    <source>
        <dbReference type="EMBL" id="EMR01449.1"/>
    </source>
</evidence>
<name>M7NSI9_9BACT</name>
<dbReference type="STRING" id="1279009.ADICEAN_03435"/>
<dbReference type="EMBL" id="AODQ01000115">
    <property type="protein sequence ID" value="EMR01449.1"/>
    <property type="molecule type" value="Genomic_DNA"/>
</dbReference>